<dbReference type="InterPro" id="IPR001478">
    <property type="entry name" value="PDZ"/>
</dbReference>
<feature type="compositionally biased region" description="Basic residues" evidence="4">
    <location>
        <begin position="904"/>
        <end position="918"/>
    </location>
</feature>
<dbReference type="Pfam" id="PF00595">
    <property type="entry name" value="PDZ"/>
    <property type="match status" value="2"/>
</dbReference>
<feature type="compositionally biased region" description="Basic and acidic residues" evidence="4">
    <location>
        <begin position="592"/>
        <end position="618"/>
    </location>
</feature>
<dbReference type="CDD" id="cd06720">
    <property type="entry name" value="PDZ1_APBA1_3-like"/>
    <property type="match status" value="1"/>
</dbReference>
<feature type="compositionally biased region" description="Acidic residues" evidence="4">
    <location>
        <begin position="136"/>
        <end position="148"/>
    </location>
</feature>
<feature type="region of interest" description="Disordered" evidence="4">
    <location>
        <begin position="952"/>
        <end position="1026"/>
    </location>
</feature>
<sequence>MRKHAISEKERLKKRGNSKPGRAVVISGGSTKPQLDDVPVDLSADHKDLVMEYSDIFEPSEDAGFIDIQDGDAISESSDTEVVAHTREEIQYDNSATSSQSDSENEGNEGPPPLNSDEDDDEGSDVDGIDGPPPLDSDENAENTDNGDELVTSPGSGSREELSTRRAPVPNKRRGVKSSDNSDSDSEREVPPPLDSEDDGEESDSRSPVAETAESANVDSLGGYAHDSPEEGVNDDDNDGNDDEQPGGNFDDDDDDDDDDDEEEEEEQPFSNEVDAEDGDNDNDDKKEEEDAEVVPQSPQPVTPDSDHSEEGELSDSSPEAEAEIPQQNQSDDPDDDVEDDKESDNEVVLDIVGNEHVSSVADEVSSSLVPVEESHEDEKKESEDEGETGDTVGSEFDEKGTVKSVHDHNVSDSSKVGEVRGDHSDQESDESQEFVPIEDDNELEWDVEDFDVPELKTVKRTSKVNREVQEVDQLKKTFLDTLKSEAEGSKVVRTEHKAETKTKVDKGVREKKIPEDDKKRALGSSKDLETKDLKAESGKYSRKVTKDNPGNTEPVKVEKKSVKDGVKDESKTVLSSKVVDNVAKPTKGKVKATDKNLDETNKQKTEKFKKANKESQKVTKTSAIGREGVSKAGNVKSASVSSLPTGADVQPRNQPTKEKKKTRPGSDLRADSPSHNQADEVHLAANQPKKEVKKPRKSDSDSTSDSLRRKKPQKTTSSESLSSKKQKSTSASSFTREEREKSSEKAEVRKIKSKRTVGKPDESDQDDGIRRERKKRSDAPVKNPGQSKSKPRGRPTSNGHLSNSQEKISFHSGHHDQSPKEHGSRDHLAREHVEKDHSMRDTVSKDHNARNHGSRERIARDHGSRENVARDHGSRENVARDHGGGEHIARDHGNRDHVSRDRGTHKHSGHTHDRSKHVWLCRDDEIHKLIAQKASLLKEYESGSLAGRKVFSGHKSRHKREEDPADLPDVGFVSSKSNRRQTRPISEVIPDGVPYSSRRKDKRRSLQLSYTGSSSDDDERTNRAVEVKKKGTFSVGLASRNIEHSEPAGESDSEHEETCEYCAAEKAAANKARERNPAWDGPHHPRNLLLGVVYTAKYLGSSQIMSPQAPNKAVRMEQAQEAVGRIKVPEGEDQPTTDIDFFISTERLKVVNSTTKEVMLDHSLRSVSFIADIGDVLVLMARQQAEERANKEVLKPSQILASVGTAQTDHKNVKITCHVFQAPEAQVIAKSIGQAFNVAYQEFLRQNGLSEDVIEDAEYNGVLEAQKILGEDLSLLSDENSAKEVIVNKKPAEMLGVMIVESGWGSMIPCAIIAHLAKDGPAAKSGRLNVGDQILSVNGTSLVGLPLLECQNIIKNIRPDTKVVMKIVSCPPTVQVVVNRPDTKYQLGFSVQNGMICSLMRGSIAERGGVRVGHRIIEINNESVVATSHQHIVELLATTVGEIRMKTMPASMYRLLVGLETPQHI</sequence>
<dbReference type="InterPro" id="IPR011993">
    <property type="entry name" value="PH-like_dom_sf"/>
</dbReference>
<feature type="compositionally biased region" description="Low complexity" evidence="4">
    <location>
        <begin position="715"/>
        <end position="735"/>
    </location>
</feature>
<dbReference type="GO" id="GO:0005737">
    <property type="term" value="C:cytoplasm"/>
    <property type="evidence" value="ECO:0007669"/>
    <property type="project" value="TreeGrafter"/>
</dbReference>
<name>A0A2B4SPW4_STYPI</name>
<accession>A0A2B4SPW4</accession>
<dbReference type="OrthoDB" id="5987010at2759"/>
<feature type="region of interest" description="Disordered" evidence="4">
    <location>
        <begin position="1040"/>
        <end position="1059"/>
    </location>
</feature>
<dbReference type="SMART" id="SM00462">
    <property type="entry name" value="PTB"/>
    <property type="match status" value="1"/>
</dbReference>
<dbReference type="PANTHER" id="PTHR12345:SF16">
    <property type="entry name" value="X11L, ISOFORM F-RELATED"/>
    <property type="match status" value="1"/>
</dbReference>
<evidence type="ECO:0000256" key="2">
    <source>
        <dbReference type="ARBA" id="ARBA00022553"/>
    </source>
</evidence>
<feature type="compositionally biased region" description="Basic and acidic residues" evidence="4">
    <location>
        <begin position="736"/>
        <end position="751"/>
    </location>
</feature>
<feature type="compositionally biased region" description="Acidic residues" evidence="4">
    <location>
        <begin position="116"/>
        <end position="128"/>
    </location>
</feature>
<keyword evidence="1" id="KW-0813">Transport</keyword>
<feature type="compositionally biased region" description="Acidic residues" evidence="4">
    <location>
        <begin position="1050"/>
        <end position="1059"/>
    </location>
</feature>
<feature type="compositionally biased region" description="Basic and acidic residues" evidence="4">
    <location>
        <begin position="373"/>
        <end position="383"/>
    </location>
</feature>
<dbReference type="PANTHER" id="PTHR12345">
    <property type="entry name" value="SYNTENIN RELATED"/>
    <property type="match status" value="1"/>
</dbReference>
<dbReference type="InterPro" id="IPR036034">
    <property type="entry name" value="PDZ_sf"/>
</dbReference>
<feature type="compositionally biased region" description="Acidic residues" evidence="4">
    <location>
        <begin position="230"/>
        <end position="293"/>
    </location>
</feature>
<feature type="domain" description="PDZ" evidence="6">
    <location>
        <begin position="1376"/>
        <end position="1452"/>
    </location>
</feature>
<feature type="compositionally biased region" description="Polar residues" evidence="4">
    <location>
        <begin position="92"/>
        <end position="102"/>
    </location>
</feature>
<feature type="region of interest" description="Disordered" evidence="4">
    <location>
        <begin position="1"/>
        <end position="39"/>
    </location>
</feature>
<evidence type="ECO:0000259" key="5">
    <source>
        <dbReference type="PROSITE" id="PS01179"/>
    </source>
</evidence>
<dbReference type="SMART" id="SM00228">
    <property type="entry name" value="PDZ"/>
    <property type="match status" value="2"/>
</dbReference>
<protein>
    <submittedName>
        <fullName evidence="7">Amyloid beta A4 protein-binding family A member 1</fullName>
    </submittedName>
</protein>
<dbReference type="Gene3D" id="2.30.42.10">
    <property type="match status" value="2"/>
</dbReference>
<dbReference type="PROSITE" id="PS50106">
    <property type="entry name" value="PDZ"/>
    <property type="match status" value="2"/>
</dbReference>
<feature type="region of interest" description="Disordered" evidence="4">
    <location>
        <begin position="486"/>
        <end position="918"/>
    </location>
</feature>
<dbReference type="Gene3D" id="2.30.29.30">
    <property type="entry name" value="Pleckstrin-homology domain (PH domain)/Phosphotyrosine-binding domain (PTB)"/>
    <property type="match status" value="1"/>
</dbReference>
<dbReference type="GO" id="GO:0007268">
    <property type="term" value="P:chemical synaptic transmission"/>
    <property type="evidence" value="ECO:0007669"/>
    <property type="project" value="TreeGrafter"/>
</dbReference>
<reference evidence="8" key="1">
    <citation type="journal article" date="2017" name="bioRxiv">
        <title>Comparative analysis of the genomes of Stylophora pistillata and Acropora digitifera provides evidence for extensive differences between species of corals.</title>
        <authorList>
            <person name="Voolstra C.R."/>
            <person name="Li Y."/>
            <person name="Liew Y.J."/>
            <person name="Baumgarten S."/>
            <person name="Zoccola D."/>
            <person name="Flot J.-F."/>
            <person name="Tambutte S."/>
            <person name="Allemand D."/>
            <person name="Aranda M."/>
        </authorList>
    </citation>
    <scope>NUCLEOTIDE SEQUENCE [LARGE SCALE GENOMIC DNA]</scope>
</reference>
<keyword evidence="8" id="KW-1185">Reference proteome</keyword>
<feature type="domain" description="PID" evidence="5">
    <location>
        <begin position="1092"/>
        <end position="1259"/>
    </location>
</feature>
<comment type="caution">
    <text evidence="7">The sequence shown here is derived from an EMBL/GenBank/DDBJ whole genome shotgun (WGS) entry which is preliminary data.</text>
</comment>
<dbReference type="EMBL" id="LSMT01000043">
    <property type="protein sequence ID" value="PFX30920.1"/>
    <property type="molecule type" value="Genomic_DNA"/>
</dbReference>
<dbReference type="Proteomes" id="UP000225706">
    <property type="component" value="Unassembled WGS sequence"/>
</dbReference>
<feature type="compositionally biased region" description="Basic and acidic residues" evidence="4">
    <location>
        <begin position="759"/>
        <end position="780"/>
    </location>
</feature>
<dbReference type="FunFam" id="2.30.42.10:FF:000007">
    <property type="entry name" value="Amyloid beta A4 protein-binding family A member"/>
    <property type="match status" value="1"/>
</dbReference>
<feature type="domain" description="PDZ" evidence="6">
    <location>
        <begin position="1285"/>
        <end position="1370"/>
    </location>
</feature>
<evidence type="ECO:0000256" key="1">
    <source>
        <dbReference type="ARBA" id="ARBA00022448"/>
    </source>
</evidence>
<feature type="region of interest" description="Disordered" evidence="4">
    <location>
        <begin position="69"/>
        <end position="449"/>
    </location>
</feature>
<feature type="compositionally biased region" description="Basic and acidic residues" evidence="4">
    <location>
        <begin position="486"/>
        <end position="540"/>
    </location>
</feature>
<gene>
    <name evidence="7" type="primary">APBA1</name>
    <name evidence="7" type="ORF">AWC38_SpisGene4261</name>
</gene>
<feature type="compositionally biased region" description="Basic and acidic residues" evidence="4">
    <location>
        <begin position="397"/>
        <end position="427"/>
    </location>
</feature>
<dbReference type="InterPro" id="IPR006020">
    <property type="entry name" value="PTB/PI_dom"/>
</dbReference>
<feature type="compositionally biased region" description="Acidic residues" evidence="4">
    <location>
        <begin position="428"/>
        <end position="449"/>
    </location>
</feature>
<dbReference type="GO" id="GO:0043197">
    <property type="term" value="C:dendritic spine"/>
    <property type="evidence" value="ECO:0007669"/>
    <property type="project" value="TreeGrafter"/>
</dbReference>
<dbReference type="SUPFAM" id="SSF50156">
    <property type="entry name" value="PDZ domain-like"/>
    <property type="match status" value="2"/>
</dbReference>
<evidence type="ECO:0000259" key="6">
    <source>
        <dbReference type="PROSITE" id="PS50106"/>
    </source>
</evidence>
<proteinExistence type="predicted"/>
<feature type="compositionally biased region" description="Polar residues" evidence="4">
    <location>
        <begin position="796"/>
        <end position="808"/>
    </location>
</feature>
<dbReference type="InterPro" id="IPR051230">
    <property type="entry name" value="APP-Binding"/>
</dbReference>
<feature type="compositionally biased region" description="Basic and acidic residues" evidence="4">
    <location>
        <begin position="1"/>
        <end position="11"/>
    </location>
</feature>
<evidence type="ECO:0000256" key="3">
    <source>
        <dbReference type="ARBA" id="ARBA00022737"/>
    </source>
</evidence>
<feature type="compositionally biased region" description="Acidic residues" evidence="4">
    <location>
        <begin position="332"/>
        <end position="348"/>
    </location>
</feature>
<evidence type="ECO:0000313" key="8">
    <source>
        <dbReference type="Proteomes" id="UP000225706"/>
    </source>
</evidence>
<keyword evidence="3" id="KW-0677">Repeat</keyword>
<feature type="compositionally biased region" description="Basic and acidic residues" evidence="4">
    <location>
        <begin position="665"/>
        <end position="683"/>
    </location>
</feature>
<feature type="compositionally biased region" description="Basic and acidic residues" evidence="4">
    <location>
        <begin position="814"/>
        <end position="903"/>
    </location>
</feature>
<dbReference type="CDD" id="cd01208">
    <property type="entry name" value="PTB_X11"/>
    <property type="match status" value="1"/>
</dbReference>
<dbReference type="SUPFAM" id="SSF50729">
    <property type="entry name" value="PH domain-like"/>
    <property type="match status" value="1"/>
</dbReference>
<dbReference type="PROSITE" id="PS01179">
    <property type="entry name" value="PID"/>
    <property type="match status" value="1"/>
</dbReference>
<feature type="compositionally biased region" description="Acidic residues" evidence="4">
    <location>
        <begin position="312"/>
        <end position="323"/>
    </location>
</feature>
<keyword evidence="2" id="KW-0597">Phosphoprotein</keyword>
<dbReference type="CDD" id="cd06793">
    <property type="entry name" value="PDZ2_APBA1_3-like"/>
    <property type="match status" value="1"/>
</dbReference>
<dbReference type="Pfam" id="PF00640">
    <property type="entry name" value="PID"/>
    <property type="match status" value="1"/>
</dbReference>
<evidence type="ECO:0000313" key="7">
    <source>
        <dbReference type="EMBL" id="PFX30920.1"/>
    </source>
</evidence>
<evidence type="ECO:0000256" key="4">
    <source>
        <dbReference type="SAM" id="MobiDB-lite"/>
    </source>
</evidence>
<organism evidence="7 8">
    <name type="scientific">Stylophora pistillata</name>
    <name type="common">Smooth cauliflower coral</name>
    <dbReference type="NCBI Taxonomy" id="50429"/>
    <lineage>
        <taxon>Eukaryota</taxon>
        <taxon>Metazoa</taxon>
        <taxon>Cnidaria</taxon>
        <taxon>Anthozoa</taxon>
        <taxon>Hexacorallia</taxon>
        <taxon>Scleractinia</taxon>
        <taxon>Astrocoeniina</taxon>
        <taxon>Pocilloporidae</taxon>
        <taxon>Stylophora</taxon>
    </lineage>
</organism>
<feature type="compositionally biased region" description="Basic and acidic residues" evidence="4">
    <location>
        <begin position="556"/>
        <end position="572"/>
    </location>
</feature>
<dbReference type="STRING" id="50429.A0A2B4SPW4"/>
<dbReference type="GO" id="GO:0005886">
    <property type="term" value="C:plasma membrane"/>
    <property type="evidence" value="ECO:0007669"/>
    <property type="project" value="TreeGrafter"/>
</dbReference>